<evidence type="ECO:0000256" key="8">
    <source>
        <dbReference type="SAM" id="MobiDB-lite"/>
    </source>
</evidence>
<dbReference type="AlphaFoldDB" id="A0A2B4SH96"/>
<evidence type="ECO:0000256" key="1">
    <source>
        <dbReference type="ARBA" id="ARBA00005131"/>
    </source>
</evidence>
<dbReference type="STRING" id="50429.A0A2B4SH96"/>
<dbReference type="PANTHER" id="PTHR10749">
    <property type="entry name" value="PHOSPHORYLASE B KINASE REGULATORY SUBUNIT"/>
    <property type="match status" value="1"/>
</dbReference>
<dbReference type="GO" id="GO:0005964">
    <property type="term" value="C:phosphorylase kinase complex"/>
    <property type="evidence" value="ECO:0007669"/>
    <property type="project" value="TreeGrafter"/>
</dbReference>
<keyword evidence="7" id="KW-1003">Cell membrane</keyword>
<dbReference type="Gene3D" id="1.50.10.10">
    <property type="match status" value="1"/>
</dbReference>
<evidence type="ECO:0000313" key="12">
    <source>
        <dbReference type="Proteomes" id="UP000225706"/>
    </source>
</evidence>
<evidence type="ECO:0000256" key="6">
    <source>
        <dbReference type="PIRSR" id="PIRSR608734-50"/>
    </source>
</evidence>
<dbReference type="InterPro" id="IPR008734">
    <property type="entry name" value="PHK_A/B_su"/>
</dbReference>
<evidence type="ECO:0000256" key="4">
    <source>
        <dbReference type="ARBA" id="ARBA00022860"/>
    </source>
</evidence>
<comment type="function">
    <text evidence="7">Phosphorylase b kinase catalyzes the phosphorylation of serine in certain substrates, including troponin I.</text>
</comment>
<dbReference type="EMBL" id="LSMT01000092">
    <property type="protein sequence ID" value="PFX27968.1"/>
    <property type="molecule type" value="Genomic_DNA"/>
</dbReference>
<dbReference type="GO" id="GO:0005977">
    <property type="term" value="P:glycogen metabolic process"/>
    <property type="evidence" value="ECO:0007669"/>
    <property type="project" value="UniProtKB-UniPathway"/>
</dbReference>
<keyword evidence="5 7" id="KW-0119">Carbohydrate metabolism</keyword>
<dbReference type="Proteomes" id="UP000225706">
    <property type="component" value="Unassembled WGS sequence"/>
</dbReference>
<evidence type="ECO:0000259" key="9">
    <source>
        <dbReference type="Pfam" id="PF00723"/>
    </source>
</evidence>
<feature type="domain" description="GH15-like" evidence="9">
    <location>
        <begin position="9"/>
        <end position="867"/>
    </location>
</feature>
<sequence length="1080" mass="121827">MDEDERRGRLDIYYQRVTKQILQYQSASIGLLPLHTANVQNEESHVRDNVYCAMGVWALALAYRHMDDSKGRAYELQQAAVKCMRGILFCYMRQADKVEQFKKNQSAQHSLHVKFNVNTGDTIASVSEWAHLQIDAVSLYLLTLVQMTASGLQIIYTSDEVNFVQNLVYYIERAYRTPDYGMWERGSKENIGHKELNASSIGMAKAALEAINGFNIYGMQGTSSSVIYVDPDAHNRNYTIMHSMLPVASSSKVTDASLLTITGFPAFAVGDDSLRHQTKEMVLESLEGTYGLKRFLRDGYKTVLEDKNRRYYEKRELQIFDGIENEWPIFFIYLALDAMFKNDREIAEKYVKKLQDELLISTDTDEFIPHYYYVPKMYLDAERETPHSQVRLPSQEDGDLFLWGQSLLIIMNLINDGLLDVNEIDPIGRHLSHSAKNRYGHSSYRYSSFKVADLDLVVQVSLIAESRNLQASLATFGIETQTPQQIEPIQIWPPSELVKAYKRLGVNRKLGLTGRPTRPIGSLGTSKIYRIMGKTVVTYPKLLDETDFYMALDMSLLIDEIKTNLALVRNNWNMKGRPTLCLLLREKNLRGKQFQETLELLASFKRGLCGGVKVKLGRLQTMVSTAAIDHLDFLQAESDVSSELNDTDGGLDQARVKEKEGEDSNPPTPASSEGHRMSRTVRMSRSMTVSVEDEDHQVDEADGNSRDLVTKSREALLAELQDKPSVDRQMMILQELVKREGEDFQTPDGSLKDMVDLLYQKAAYDRKWSAVRRGAGVLKKLVDSLAPGITTILVSGKVVTIGVFGHEEKVIYEPLTPAAIQKILYSFCSPHDVREAVLQQEMVLYLAAFVATMPTVFEGMLKIRIGWIIEAMKQRLASKGLGSLYAKSPSDVKELLKIVLTSKGKLHGQDIAPRTPLQNRQLDGAVHRVPPGFYDKVWIILFKAPEGIKVSNHTLAQLPTIADMTNRERNFQLKVEELLSDISNPEYRQTVVELLVVLSTILERNPEVELSQCINLDELVDEALELFASELGSGNDQKTRGQFYNTPRDGQGGTTTYLTRAVVNKLLKGNACVSSNCYVS</sequence>
<organism evidence="11 12">
    <name type="scientific">Stylophora pistillata</name>
    <name type="common">Smooth cauliflower coral</name>
    <dbReference type="NCBI Taxonomy" id="50429"/>
    <lineage>
        <taxon>Eukaryota</taxon>
        <taxon>Metazoa</taxon>
        <taxon>Cnidaria</taxon>
        <taxon>Anthozoa</taxon>
        <taxon>Hexacorallia</taxon>
        <taxon>Scleractinia</taxon>
        <taxon>Astrocoeniina</taxon>
        <taxon>Pocilloporidae</taxon>
        <taxon>Stylophora</taxon>
    </lineage>
</organism>
<evidence type="ECO:0000259" key="10">
    <source>
        <dbReference type="Pfam" id="PF19292"/>
    </source>
</evidence>
<comment type="PTM">
    <text evidence="6">Although the final Cys may be farnesylated, the terminal tripeptide is probably not removed, and the C-terminus is not methylated.</text>
</comment>
<dbReference type="GO" id="GO:0005516">
    <property type="term" value="F:calmodulin binding"/>
    <property type="evidence" value="ECO:0007669"/>
    <property type="project" value="UniProtKB-KW"/>
</dbReference>
<comment type="caution">
    <text evidence="11">The sequence shown here is derived from an EMBL/GenBank/DDBJ whole genome shotgun (WGS) entry which is preliminary data.</text>
</comment>
<evidence type="ECO:0000313" key="11">
    <source>
        <dbReference type="EMBL" id="PFX27968.1"/>
    </source>
</evidence>
<dbReference type="Pfam" id="PF00723">
    <property type="entry name" value="Glyco_hydro_15"/>
    <property type="match status" value="1"/>
</dbReference>
<reference evidence="12" key="1">
    <citation type="journal article" date="2017" name="bioRxiv">
        <title>Comparative analysis of the genomes of Stylophora pistillata and Acropora digitifera provides evidence for extensive differences between species of corals.</title>
        <authorList>
            <person name="Voolstra C.R."/>
            <person name="Li Y."/>
            <person name="Liew Y.J."/>
            <person name="Baumgarten S."/>
            <person name="Zoccola D."/>
            <person name="Flot J.-F."/>
            <person name="Tambutte S."/>
            <person name="Allemand D."/>
            <person name="Aranda M."/>
        </authorList>
    </citation>
    <scope>NUCLEOTIDE SEQUENCE [LARGE SCALE GENOMIC DNA]</scope>
</reference>
<comment type="similarity">
    <text evidence="2 7">Belongs to the phosphorylase b kinase regulatory chain family.</text>
</comment>
<protein>
    <recommendedName>
        <fullName evidence="7">Phosphorylase b kinase regulatory subunit</fullName>
    </recommendedName>
</protein>
<feature type="compositionally biased region" description="Low complexity" evidence="8">
    <location>
        <begin position="680"/>
        <end position="690"/>
    </location>
</feature>
<dbReference type="InterPro" id="IPR011613">
    <property type="entry name" value="GH15-like"/>
</dbReference>
<evidence type="ECO:0000256" key="5">
    <source>
        <dbReference type="ARBA" id="ARBA00023277"/>
    </source>
</evidence>
<comment type="pathway">
    <text evidence="1 7">Glycan biosynthesis; glycogen metabolism.</text>
</comment>
<accession>A0A2B4SH96</accession>
<dbReference type="InterPro" id="IPR008928">
    <property type="entry name" value="6-hairpin_glycosidase_sf"/>
</dbReference>
<keyword evidence="7" id="KW-0472">Membrane</keyword>
<keyword evidence="6 7" id="KW-0636">Prenylation</keyword>
<dbReference type="OrthoDB" id="5971574at2759"/>
<feature type="lipid moiety-binding region" description="S-farnesyl cysteine" evidence="6">
    <location>
        <position position="1077"/>
    </location>
</feature>
<dbReference type="GO" id="GO:0005886">
    <property type="term" value="C:plasma membrane"/>
    <property type="evidence" value="ECO:0007669"/>
    <property type="project" value="UniProtKB-SubCell"/>
</dbReference>
<keyword evidence="4 7" id="KW-0112">Calmodulin-binding</keyword>
<comment type="subcellular location">
    <subcellularLocation>
        <location evidence="7">Cell membrane</location>
        <topology evidence="7">Lipid-anchor</topology>
        <orientation evidence="7">Cytoplasmic side</orientation>
    </subcellularLocation>
</comment>
<name>A0A2B4SH96_STYPI</name>
<dbReference type="UniPathway" id="UPA00163"/>
<dbReference type="InterPro" id="IPR045583">
    <property type="entry name" value="KPBA/B_C"/>
</dbReference>
<keyword evidence="3 7" id="KW-0321">Glycogen metabolism</keyword>
<feature type="domain" description="Phosphorylase b kinase regulatory subunit alpha/beta C-terminal" evidence="10">
    <location>
        <begin position="917"/>
        <end position="1026"/>
    </location>
</feature>
<feature type="region of interest" description="Disordered" evidence="8">
    <location>
        <begin position="655"/>
        <end position="705"/>
    </location>
</feature>
<feature type="compositionally biased region" description="Acidic residues" evidence="8">
    <location>
        <begin position="691"/>
        <end position="702"/>
    </location>
</feature>
<gene>
    <name evidence="11" type="primary">Phkb</name>
    <name evidence="11" type="ORF">AWC38_SpisGene7336</name>
</gene>
<proteinExistence type="inferred from homology"/>
<dbReference type="GO" id="GO:0016301">
    <property type="term" value="F:kinase activity"/>
    <property type="evidence" value="ECO:0007669"/>
    <property type="project" value="UniProtKB-KW"/>
</dbReference>
<keyword evidence="11" id="KW-0418">Kinase</keyword>
<keyword evidence="6 7" id="KW-0449">Lipoprotein</keyword>
<dbReference type="PANTHER" id="PTHR10749:SF8">
    <property type="entry name" value="PHOSPHORYLASE B KINASE REGULATORY SUBUNIT BETA"/>
    <property type="match status" value="1"/>
</dbReference>
<evidence type="ECO:0000256" key="7">
    <source>
        <dbReference type="RuleBase" id="RU364123"/>
    </source>
</evidence>
<dbReference type="InterPro" id="IPR012341">
    <property type="entry name" value="6hp_glycosidase-like_sf"/>
</dbReference>
<evidence type="ECO:0000256" key="3">
    <source>
        <dbReference type="ARBA" id="ARBA00022600"/>
    </source>
</evidence>
<dbReference type="Pfam" id="PF19292">
    <property type="entry name" value="KPBB_C"/>
    <property type="match status" value="1"/>
</dbReference>
<dbReference type="SUPFAM" id="SSF48208">
    <property type="entry name" value="Six-hairpin glycosidases"/>
    <property type="match status" value="1"/>
</dbReference>
<evidence type="ECO:0000256" key="2">
    <source>
        <dbReference type="ARBA" id="ARBA00007128"/>
    </source>
</evidence>
<keyword evidence="12" id="KW-1185">Reference proteome</keyword>
<keyword evidence="11" id="KW-0808">Transferase</keyword>